<feature type="compositionally biased region" description="Acidic residues" evidence="1">
    <location>
        <begin position="414"/>
        <end position="423"/>
    </location>
</feature>
<evidence type="ECO:0000313" key="2">
    <source>
        <dbReference type="EMBL" id="CAH7674125.1"/>
    </source>
</evidence>
<evidence type="ECO:0000313" key="3">
    <source>
        <dbReference type="Proteomes" id="UP001153365"/>
    </source>
</evidence>
<dbReference type="Gene3D" id="3.40.50.1820">
    <property type="entry name" value="alpha/beta hydrolase"/>
    <property type="match status" value="1"/>
</dbReference>
<evidence type="ECO:0000256" key="1">
    <source>
        <dbReference type="SAM" id="MobiDB-lite"/>
    </source>
</evidence>
<keyword evidence="3" id="KW-1185">Reference proteome</keyword>
<name>A0AAV0B0D0_PHAPC</name>
<gene>
    <name evidence="2" type="ORF">PPACK8108_LOCUS9025</name>
</gene>
<reference evidence="2" key="1">
    <citation type="submission" date="2022-06" db="EMBL/GenBank/DDBJ databases">
        <authorList>
            <consortium name="SYNGENTA / RWTH Aachen University"/>
        </authorList>
    </citation>
    <scope>NUCLEOTIDE SEQUENCE</scope>
</reference>
<keyword evidence="2" id="KW-0378">Hydrolase</keyword>
<dbReference type="EMBL" id="CALTRL010001906">
    <property type="protein sequence ID" value="CAH7674125.1"/>
    <property type="molecule type" value="Genomic_DNA"/>
</dbReference>
<dbReference type="Proteomes" id="UP001153365">
    <property type="component" value="Unassembled WGS sequence"/>
</dbReference>
<dbReference type="SUPFAM" id="SSF53474">
    <property type="entry name" value="alpha/beta-Hydrolases"/>
    <property type="match status" value="1"/>
</dbReference>
<comment type="caution">
    <text evidence="2">The sequence shown here is derived from an EMBL/GenBank/DDBJ whole genome shotgun (WGS) entry which is preliminary data.</text>
</comment>
<dbReference type="AlphaFoldDB" id="A0AAV0B0D0"/>
<dbReference type="InterPro" id="IPR029058">
    <property type="entry name" value="AB_hydrolase_fold"/>
</dbReference>
<organism evidence="2 3">
    <name type="scientific">Phakopsora pachyrhizi</name>
    <name type="common">Asian soybean rust disease fungus</name>
    <dbReference type="NCBI Taxonomy" id="170000"/>
    <lineage>
        <taxon>Eukaryota</taxon>
        <taxon>Fungi</taxon>
        <taxon>Dikarya</taxon>
        <taxon>Basidiomycota</taxon>
        <taxon>Pucciniomycotina</taxon>
        <taxon>Pucciniomycetes</taxon>
        <taxon>Pucciniales</taxon>
        <taxon>Phakopsoraceae</taxon>
        <taxon>Phakopsora</taxon>
    </lineage>
</organism>
<proteinExistence type="predicted"/>
<dbReference type="GO" id="GO:0016787">
    <property type="term" value="F:hydrolase activity"/>
    <property type="evidence" value="ECO:0007669"/>
    <property type="project" value="UniProtKB-KW"/>
</dbReference>
<protein>
    <submittedName>
        <fullName evidence="2">Alpha/Beta hydrolase protein</fullName>
    </submittedName>
</protein>
<accession>A0AAV0B0D0</accession>
<sequence>MPFVEVSPGISLYYDIGRCESETRPASEMPWLLTLHPLYQDCYYTKRNTEDKTIKSHFNRINFDFRYHGRSKNPVVAAFDVYTLAADIAIGLDKLKIPPVHALALHPWSSEILIRMSIIFSEKLLSLCLCSISPREDDDFNKRAFGECFQCWAYPEVPEDWDEAISSVQWWHFGPASHFDADVLDEWAGIMLRRFPPSNAVEQVVVAMPYLKRDALPNSAHENIKQPALFLRGGLDTVYTITDTNDRLNALPPNPFHELKVIPGAPLQFCRTHPDELRDNYLDWVLPIIEQLKEKAPRYRRIHWQGCLDRLSHLAGDDSVSTRDPTKSSSYYKLNSQTVQETTALLEQLKERQHTAFSFVGGNAPETWTGADFDEVFPWRFSSRFDDARMAGSSSSRNNSLPMHEVVETLVEVSYEDEEDEGEGDRVGLETETEG</sequence>
<feature type="region of interest" description="Disordered" evidence="1">
    <location>
        <begin position="413"/>
        <end position="435"/>
    </location>
</feature>